<proteinExistence type="predicted"/>
<evidence type="ECO:0000313" key="1">
    <source>
        <dbReference type="EMBL" id="KAL0906584.1"/>
    </source>
</evidence>
<dbReference type="EMBL" id="JANQDX010000018">
    <property type="protein sequence ID" value="KAL0906584.1"/>
    <property type="molecule type" value="Genomic_DNA"/>
</dbReference>
<protein>
    <submittedName>
        <fullName evidence="1">Uncharacterized protein</fullName>
    </submittedName>
</protein>
<sequence>MMRMYENKILTGCIRTIWHKSTIIDNWCELLRAHPSGSLDNRRTPTTPSIATNKGLRLHLPSGNLHPRMARFPPLKHNEWKSEEILKEYIVSCVAPCLSVLEKQKYDLNIRFWFDNEIVGNASWGSKT</sequence>
<dbReference type="Proteomes" id="UP001552299">
    <property type="component" value="Unassembled WGS sequence"/>
</dbReference>
<evidence type="ECO:0000313" key="2">
    <source>
        <dbReference type="Proteomes" id="UP001552299"/>
    </source>
</evidence>
<name>A0ABD0U3P6_DENTH</name>
<accession>A0ABD0U3P6</accession>
<gene>
    <name evidence="1" type="ORF">M5K25_025088</name>
</gene>
<comment type="caution">
    <text evidence="1">The sequence shown here is derived from an EMBL/GenBank/DDBJ whole genome shotgun (WGS) entry which is preliminary data.</text>
</comment>
<organism evidence="1 2">
    <name type="scientific">Dendrobium thyrsiflorum</name>
    <name type="common">Pinecone-like raceme dendrobium</name>
    <name type="synonym">Orchid</name>
    <dbReference type="NCBI Taxonomy" id="117978"/>
    <lineage>
        <taxon>Eukaryota</taxon>
        <taxon>Viridiplantae</taxon>
        <taxon>Streptophyta</taxon>
        <taxon>Embryophyta</taxon>
        <taxon>Tracheophyta</taxon>
        <taxon>Spermatophyta</taxon>
        <taxon>Magnoliopsida</taxon>
        <taxon>Liliopsida</taxon>
        <taxon>Asparagales</taxon>
        <taxon>Orchidaceae</taxon>
        <taxon>Epidendroideae</taxon>
        <taxon>Malaxideae</taxon>
        <taxon>Dendrobiinae</taxon>
        <taxon>Dendrobium</taxon>
    </lineage>
</organism>
<dbReference type="AlphaFoldDB" id="A0ABD0U3P6"/>
<reference evidence="1 2" key="1">
    <citation type="journal article" date="2024" name="Plant Biotechnol. J.">
        <title>Dendrobium thyrsiflorum genome and its molecular insights into genes involved in important horticultural traits.</title>
        <authorList>
            <person name="Chen B."/>
            <person name="Wang J.Y."/>
            <person name="Zheng P.J."/>
            <person name="Li K.L."/>
            <person name="Liang Y.M."/>
            <person name="Chen X.F."/>
            <person name="Zhang C."/>
            <person name="Zhao X."/>
            <person name="He X."/>
            <person name="Zhang G.Q."/>
            <person name="Liu Z.J."/>
            <person name="Xu Q."/>
        </authorList>
    </citation>
    <scope>NUCLEOTIDE SEQUENCE [LARGE SCALE GENOMIC DNA]</scope>
    <source>
        <strain evidence="1">GZMU011</strain>
    </source>
</reference>
<keyword evidence="2" id="KW-1185">Reference proteome</keyword>